<keyword evidence="1" id="KW-0805">Transcription regulation</keyword>
<evidence type="ECO:0000259" key="4">
    <source>
        <dbReference type="PROSITE" id="PS50995"/>
    </source>
</evidence>
<dbReference type="PROSITE" id="PS50995">
    <property type="entry name" value="HTH_MARR_2"/>
    <property type="match status" value="1"/>
</dbReference>
<protein>
    <submittedName>
        <fullName evidence="5">MarR family transcriptional regulator</fullName>
    </submittedName>
</protein>
<dbReference type="PANTHER" id="PTHR33164">
    <property type="entry name" value="TRANSCRIPTIONAL REGULATOR, MARR FAMILY"/>
    <property type="match status" value="1"/>
</dbReference>
<dbReference type="EMBL" id="SUPK01000002">
    <property type="protein sequence ID" value="TJY43218.1"/>
    <property type="molecule type" value="Genomic_DNA"/>
</dbReference>
<dbReference type="Pfam" id="PF01047">
    <property type="entry name" value="MarR"/>
    <property type="match status" value="1"/>
</dbReference>
<keyword evidence="3" id="KW-0804">Transcription</keyword>
<reference evidence="5 6" key="1">
    <citation type="submission" date="2019-04" db="EMBL/GenBank/DDBJ databases">
        <title>Cohnella sp. nov., isolated from soil.</title>
        <authorList>
            <person name="Kim W."/>
        </authorList>
    </citation>
    <scope>NUCLEOTIDE SEQUENCE [LARGE SCALE GENOMIC DNA]</scope>
    <source>
        <strain evidence="5 6">CAU 1483</strain>
    </source>
</reference>
<evidence type="ECO:0000313" key="6">
    <source>
        <dbReference type="Proteomes" id="UP000309673"/>
    </source>
</evidence>
<feature type="domain" description="HTH marR-type" evidence="4">
    <location>
        <begin position="7"/>
        <end position="138"/>
    </location>
</feature>
<dbReference type="RefSeq" id="WP_136776583.1">
    <property type="nucleotide sequence ID" value="NZ_SUPK01000002.1"/>
</dbReference>
<proteinExistence type="predicted"/>
<sequence length="147" mass="16746">MEEQNPIVRISNSLRELNQTFFQTTRREAEACGTTQIQHLVLRLLKQYPMIGLNELSELMHTGASTASGVVDRLVHAGLIERDRLETDRRAVVLKLSPEGERLVEVTSERLLDRLSPLLSLPEEDVDQLLRIHGQIVQILQKAREES</sequence>
<dbReference type="InterPro" id="IPR039422">
    <property type="entry name" value="MarR/SlyA-like"/>
</dbReference>
<dbReference type="InterPro" id="IPR023187">
    <property type="entry name" value="Tscrpt_reg_MarR-type_CS"/>
</dbReference>
<comment type="caution">
    <text evidence="5">The sequence shown here is derived from an EMBL/GenBank/DDBJ whole genome shotgun (WGS) entry which is preliminary data.</text>
</comment>
<dbReference type="InterPro" id="IPR000835">
    <property type="entry name" value="HTH_MarR-typ"/>
</dbReference>
<dbReference type="Proteomes" id="UP000309673">
    <property type="component" value="Unassembled WGS sequence"/>
</dbReference>
<organism evidence="5 6">
    <name type="scientific">Cohnella pontilimi</name>
    <dbReference type="NCBI Taxonomy" id="2564100"/>
    <lineage>
        <taxon>Bacteria</taxon>
        <taxon>Bacillati</taxon>
        <taxon>Bacillota</taxon>
        <taxon>Bacilli</taxon>
        <taxon>Bacillales</taxon>
        <taxon>Paenibacillaceae</taxon>
        <taxon>Cohnella</taxon>
    </lineage>
</organism>
<dbReference type="InterPro" id="IPR036390">
    <property type="entry name" value="WH_DNA-bd_sf"/>
</dbReference>
<dbReference type="Gene3D" id="1.10.10.10">
    <property type="entry name" value="Winged helix-like DNA-binding domain superfamily/Winged helix DNA-binding domain"/>
    <property type="match status" value="1"/>
</dbReference>
<evidence type="ECO:0000313" key="5">
    <source>
        <dbReference type="EMBL" id="TJY43218.1"/>
    </source>
</evidence>
<name>A0A4U0FEI9_9BACL</name>
<evidence type="ECO:0000256" key="1">
    <source>
        <dbReference type="ARBA" id="ARBA00023015"/>
    </source>
</evidence>
<dbReference type="OrthoDB" id="49580at2"/>
<dbReference type="GO" id="GO:0003700">
    <property type="term" value="F:DNA-binding transcription factor activity"/>
    <property type="evidence" value="ECO:0007669"/>
    <property type="project" value="InterPro"/>
</dbReference>
<accession>A0A4U0FEI9</accession>
<dbReference type="SUPFAM" id="SSF46785">
    <property type="entry name" value="Winged helix' DNA-binding domain"/>
    <property type="match status" value="1"/>
</dbReference>
<dbReference type="GO" id="GO:0003677">
    <property type="term" value="F:DNA binding"/>
    <property type="evidence" value="ECO:0007669"/>
    <property type="project" value="UniProtKB-KW"/>
</dbReference>
<evidence type="ECO:0000256" key="3">
    <source>
        <dbReference type="ARBA" id="ARBA00023163"/>
    </source>
</evidence>
<gene>
    <name evidence="5" type="ORF">E5161_04795</name>
</gene>
<dbReference type="GO" id="GO:0006950">
    <property type="term" value="P:response to stress"/>
    <property type="evidence" value="ECO:0007669"/>
    <property type="project" value="TreeGrafter"/>
</dbReference>
<dbReference type="PANTHER" id="PTHR33164:SF43">
    <property type="entry name" value="HTH-TYPE TRANSCRIPTIONAL REPRESSOR YETL"/>
    <property type="match status" value="1"/>
</dbReference>
<dbReference type="SMART" id="SM00347">
    <property type="entry name" value="HTH_MARR"/>
    <property type="match status" value="1"/>
</dbReference>
<dbReference type="InterPro" id="IPR036388">
    <property type="entry name" value="WH-like_DNA-bd_sf"/>
</dbReference>
<dbReference type="PROSITE" id="PS01117">
    <property type="entry name" value="HTH_MARR_1"/>
    <property type="match status" value="1"/>
</dbReference>
<keyword evidence="2" id="KW-0238">DNA-binding</keyword>
<evidence type="ECO:0000256" key="2">
    <source>
        <dbReference type="ARBA" id="ARBA00023125"/>
    </source>
</evidence>
<keyword evidence="6" id="KW-1185">Reference proteome</keyword>
<dbReference type="AlphaFoldDB" id="A0A4U0FEI9"/>